<dbReference type="SUPFAM" id="SSF50998">
    <property type="entry name" value="Quinoprotein alcohol dehydrogenase-like"/>
    <property type="match status" value="1"/>
</dbReference>
<feature type="region of interest" description="Disordered" evidence="1">
    <location>
        <begin position="446"/>
        <end position="489"/>
    </location>
</feature>
<evidence type="ECO:0000256" key="1">
    <source>
        <dbReference type="SAM" id="MobiDB-lite"/>
    </source>
</evidence>
<accession>A0A1C4VD60</accession>
<dbReference type="AlphaFoldDB" id="A0A1C4VD60"/>
<sequence length="489" mass="51545">MIVVTVSGVAKVGGLRMRGWFLLGLVTVVVLAVAGVWNPWPGVWDWVDRSEPISEPDVIWQQRVGGTPKSVTIAGDTVIVEQRTRVEARSLATGAQLWDRKADWAAVAGGDRDPVVAVGKLLVKGYEVLDPTTGATRRRDGDAVAVWTYRNLLLDAHCVEATDCTLSAWDPRGTAPLWTAFLPGVSTGLFADNPDLLGTRRLTANRIDAGAAGPEPVPPLLGFPVDGRVHVVDTATGRVLQNVEPGRDERLAVVGGRMLRISAVGRDGACAFTLTAHDPTTGKQVWRRTGINLRTADSAGCVQREDPQGARNVLIGVAPDGREAVIDGYDGRLLQVNDEGQKLIAVDDRYALLRTADKRSIVARELGADRTRWTRPTGEKNGATLTPYAAVLTQEKPNRLIALDPRTGKELLVLRTSANALAVGPAGMVIGEGREIGYVRFGAGGSGTAPGGDAGVPGPGSSGGDPGGDAPGGDGPADEDRCGPKRELC</sequence>
<keyword evidence="2" id="KW-0472">Membrane</keyword>
<dbReference type="Proteomes" id="UP000199375">
    <property type="component" value="Unassembled WGS sequence"/>
</dbReference>
<dbReference type="EMBL" id="FMCW01000008">
    <property type="protein sequence ID" value="SCE81948.1"/>
    <property type="molecule type" value="Genomic_DNA"/>
</dbReference>
<feature type="transmembrane region" description="Helical" evidence="2">
    <location>
        <begin position="20"/>
        <end position="40"/>
    </location>
</feature>
<feature type="compositionally biased region" description="Basic and acidic residues" evidence="1">
    <location>
        <begin position="478"/>
        <end position="489"/>
    </location>
</feature>
<gene>
    <name evidence="3" type="ORF">GA0070558_10895</name>
</gene>
<reference evidence="3 4" key="1">
    <citation type="submission" date="2016-06" db="EMBL/GenBank/DDBJ databases">
        <authorList>
            <person name="Kjaerup R.B."/>
            <person name="Dalgaard T.S."/>
            <person name="Juul-Madsen H.R."/>
        </authorList>
    </citation>
    <scope>NUCLEOTIDE SEQUENCE [LARGE SCALE GENOMIC DNA]</scope>
    <source>
        <strain evidence="3 4">DSM 45626</strain>
    </source>
</reference>
<protein>
    <submittedName>
        <fullName evidence="3">PQQ-like domain-containing protein</fullName>
    </submittedName>
</protein>
<feature type="compositionally biased region" description="Gly residues" evidence="1">
    <location>
        <begin position="446"/>
        <end position="475"/>
    </location>
</feature>
<dbReference type="InterPro" id="IPR011047">
    <property type="entry name" value="Quinoprotein_ADH-like_sf"/>
</dbReference>
<keyword evidence="2" id="KW-0812">Transmembrane</keyword>
<evidence type="ECO:0000256" key="2">
    <source>
        <dbReference type="SAM" id="Phobius"/>
    </source>
</evidence>
<keyword evidence="2" id="KW-1133">Transmembrane helix</keyword>
<organism evidence="3 4">
    <name type="scientific">Micromonospora haikouensis</name>
    <dbReference type="NCBI Taxonomy" id="686309"/>
    <lineage>
        <taxon>Bacteria</taxon>
        <taxon>Bacillati</taxon>
        <taxon>Actinomycetota</taxon>
        <taxon>Actinomycetes</taxon>
        <taxon>Micromonosporales</taxon>
        <taxon>Micromonosporaceae</taxon>
        <taxon>Micromonospora</taxon>
    </lineage>
</organism>
<proteinExistence type="predicted"/>
<evidence type="ECO:0000313" key="3">
    <source>
        <dbReference type="EMBL" id="SCE81948.1"/>
    </source>
</evidence>
<name>A0A1C4VD60_9ACTN</name>
<dbReference type="Gene3D" id="2.130.10.10">
    <property type="entry name" value="YVTN repeat-like/Quinoprotein amine dehydrogenase"/>
    <property type="match status" value="2"/>
</dbReference>
<evidence type="ECO:0000313" key="4">
    <source>
        <dbReference type="Proteomes" id="UP000199375"/>
    </source>
</evidence>
<dbReference type="InterPro" id="IPR015943">
    <property type="entry name" value="WD40/YVTN_repeat-like_dom_sf"/>
</dbReference>